<dbReference type="PANTHER" id="PTHR33607">
    <property type="entry name" value="ENDONUCLEASE-1"/>
    <property type="match status" value="1"/>
</dbReference>
<dbReference type="SUPFAM" id="SSF54060">
    <property type="entry name" value="His-Me finger endonucleases"/>
    <property type="match status" value="1"/>
</dbReference>
<dbReference type="PANTHER" id="PTHR33607:SF2">
    <property type="entry name" value="ENDONUCLEASE-1"/>
    <property type="match status" value="1"/>
</dbReference>
<reference evidence="3 4" key="1">
    <citation type="submission" date="2020-05" db="EMBL/GenBank/DDBJ databases">
        <authorList>
            <person name="Campoy J."/>
            <person name="Schneeberger K."/>
            <person name="Spophaly S."/>
        </authorList>
    </citation>
    <scope>NUCLEOTIDE SEQUENCE [LARGE SCALE GENOMIC DNA]</scope>
    <source>
        <strain evidence="3">PruArmRojPasFocal</strain>
    </source>
</reference>
<gene>
    <name evidence="3" type="ORF">CURHAP_LOCUS1065</name>
</gene>
<evidence type="ECO:0000313" key="4">
    <source>
        <dbReference type="Proteomes" id="UP000507222"/>
    </source>
</evidence>
<dbReference type="GO" id="GO:0016787">
    <property type="term" value="F:hydrolase activity"/>
    <property type="evidence" value="ECO:0007669"/>
    <property type="project" value="UniProtKB-KW"/>
</dbReference>
<dbReference type="InterPro" id="IPR044925">
    <property type="entry name" value="His-Me_finger_sf"/>
</dbReference>
<evidence type="ECO:0000256" key="2">
    <source>
        <dbReference type="ARBA" id="ARBA00022801"/>
    </source>
</evidence>
<dbReference type="EMBL" id="CAEKDK010000001">
    <property type="protein sequence ID" value="CAB4262038.1"/>
    <property type="molecule type" value="Genomic_DNA"/>
</dbReference>
<keyword evidence="1" id="KW-0540">Nuclease</keyword>
<name>A0A6J5TH71_PRUAR</name>
<proteinExistence type="predicted"/>
<dbReference type="InterPro" id="IPR007346">
    <property type="entry name" value="Endonuclease-I"/>
</dbReference>
<dbReference type="Pfam" id="PF04231">
    <property type="entry name" value="Endonuclease_1"/>
    <property type="match status" value="1"/>
</dbReference>
<organism evidence="3 4">
    <name type="scientific">Prunus armeniaca</name>
    <name type="common">Apricot</name>
    <name type="synonym">Armeniaca vulgaris</name>
    <dbReference type="NCBI Taxonomy" id="36596"/>
    <lineage>
        <taxon>Eukaryota</taxon>
        <taxon>Viridiplantae</taxon>
        <taxon>Streptophyta</taxon>
        <taxon>Embryophyta</taxon>
        <taxon>Tracheophyta</taxon>
        <taxon>Spermatophyta</taxon>
        <taxon>Magnoliopsida</taxon>
        <taxon>eudicotyledons</taxon>
        <taxon>Gunneridae</taxon>
        <taxon>Pentapetalae</taxon>
        <taxon>rosids</taxon>
        <taxon>fabids</taxon>
        <taxon>Rosales</taxon>
        <taxon>Rosaceae</taxon>
        <taxon>Amygdaloideae</taxon>
        <taxon>Amygdaleae</taxon>
        <taxon>Prunus</taxon>
    </lineage>
</organism>
<dbReference type="GO" id="GO:0004518">
    <property type="term" value="F:nuclease activity"/>
    <property type="evidence" value="ECO:0007669"/>
    <property type="project" value="UniProtKB-KW"/>
</dbReference>
<evidence type="ECO:0000256" key="1">
    <source>
        <dbReference type="ARBA" id="ARBA00022722"/>
    </source>
</evidence>
<dbReference type="Proteomes" id="UP000507222">
    <property type="component" value="Unassembled WGS sequence"/>
</dbReference>
<protein>
    <submittedName>
        <fullName evidence="3">Uncharacterized protein</fullName>
    </submittedName>
</protein>
<keyword evidence="2" id="KW-0378">Hydrolase</keyword>
<evidence type="ECO:0000313" key="3">
    <source>
        <dbReference type="EMBL" id="CAB4262038.1"/>
    </source>
</evidence>
<dbReference type="AlphaFoldDB" id="A0A6J5TH71"/>
<sequence>MQSPVVATKFHCTKSAIYSTGHCKKRTTIFHFKFTRSSTLRIQRFNLAWHNRNPENHLVSLWSSTIFPRGIRNCTECINVSWRWVSQVISFYLFCLTLVADAEAIDYPSPSFVYACEDVNYYYANADHLEGKSLKKKLNSIIARHQSLSYREVWNALKLLDASDVDNPKASSGIVEIYSLRVVPKSLAGKPEGWNREHLWPRSYGLKDGPSLTDLHNIRPADVNVNSSRGNKYYGECNVYSTKCLKPANKEAALDTETDKDRWAPPKQHRGDIARALMYMAVCYGFRQPDGGPALHLSDSPKSSTSEMGLLSTLLKWNEIDPPSREEKLRNERVCKFYQHNRNPFVDHPEYASLIWEEHSSLRLPRSHEIHNKRQFKTRKHELPILRDGSRKGFPWSVVLRRECQTIISLDAKFQVDGLPEPHDCLLVYRKKRDCELNM</sequence>
<accession>A0A6J5TH71</accession>